<evidence type="ECO:0000313" key="1">
    <source>
        <dbReference type="EMBL" id="VAX00856.1"/>
    </source>
</evidence>
<reference evidence="1" key="1">
    <citation type="submission" date="2018-06" db="EMBL/GenBank/DDBJ databases">
        <authorList>
            <person name="Zhirakovskaya E."/>
        </authorList>
    </citation>
    <scope>NUCLEOTIDE SEQUENCE</scope>
</reference>
<name>A0A3B1A545_9ZZZZ</name>
<protein>
    <submittedName>
        <fullName evidence="1">Uncharacterized protein</fullName>
    </submittedName>
</protein>
<dbReference type="AlphaFoldDB" id="A0A3B1A545"/>
<dbReference type="EMBL" id="UOFS01000046">
    <property type="protein sequence ID" value="VAX00856.1"/>
    <property type="molecule type" value="Genomic_DNA"/>
</dbReference>
<organism evidence="1">
    <name type="scientific">hydrothermal vent metagenome</name>
    <dbReference type="NCBI Taxonomy" id="652676"/>
    <lineage>
        <taxon>unclassified sequences</taxon>
        <taxon>metagenomes</taxon>
        <taxon>ecological metagenomes</taxon>
    </lineage>
</organism>
<sequence length="132" mass="15222">MNSKALLFFILITHFLVSQWSIAATSDASDEYLQSLDEEISSPEYLSQAKRDLVETEKREKKQKKLSPDALRALRSLKAFEELLKSKFPASHNIYSSLSRSSRVSIFKHYRKTKTLSSAKRMIINKYMASIK</sequence>
<gene>
    <name evidence="1" type="ORF">MNBD_GAMMA22-933</name>
</gene>
<accession>A0A3B1A545</accession>
<proteinExistence type="predicted"/>